<name>A0A7T8KAG4_CALRO</name>
<dbReference type="Proteomes" id="UP000595437">
    <property type="component" value="Chromosome 3"/>
</dbReference>
<evidence type="ECO:0000313" key="1">
    <source>
        <dbReference type="EMBL" id="QQP52104.1"/>
    </source>
</evidence>
<dbReference type="AlphaFoldDB" id="A0A7T8KAG4"/>
<accession>A0A7T8KAG4</accession>
<reference evidence="2" key="1">
    <citation type="submission" date="2021-01" db="EMBL/GenBank/DDBJ databases">
        <title>Caligus Genome Assembly.</title>
        <authorList>
            <person name="Gallardo-Escarate C."/>
        </authorList>
    </citation>
    <scope>NUCLEOTIDE SEQUENCE [LARGE SCALE GENOMIC DNA]</scope>
</reference>
<sequence length="74" mass="8147">MKNAEDTKTLLCFMAKSLCCKYEDVVAMVPLPAINSSAIKSGMTTCYRCSSKLASTLLLFCAHTANLRFFAEEL</sequence>
<evidence type="ECO:0000313" key="2">
    <source>
        <dbReference type="Proteomes" id="UP000595437"/>
    </source>
</evidence>
<dbReference type="EMBL" id="CP045892">
    <property type="protein sequence ID" value="QQP52104.1"/>
    <property type="molecule type" value="Genomic_DNA"/>
</dbReference>
<keyword evidence="2" id="KW-1185">Reference proteome</keyword>
<organism evidence="1 2">
    <name type="scientific">Caligus rogercresseyi</name>
    <name type="common">Sea louse</name>
    <dbReference type="NCBI Taxonomy" id="217165"/>
    <lineage>
        <taxon>Eukaryota</taxon>
        <taxon>Metazoa</taxon>
        <taxon>Ecdysozoa</taxon>
        <taxon>Arthropoda</taxon>
        <taxon>Crustacea</taxon>
        <taxon>Multicrustacea</taxon>
        <taxon>Hexanauplia</taxon>
        <taxon>Copepoda</taxon>
        <taxon>Siphonostomatoida</taxon>
        <taxon>Caligidae</taxon>
        <taxon>Caligus</taxon>
    </lineage>
</organism>
<proteinExistence type="predicted"/>
<gene>
    <name evidence="1" type="ORF">FKW44_004127</name>
</gene>
<feature type="non-terminal residue" evidence="1">
    <location>
        <position position="74"/>
    </location>
</feature>
<protein>
    <submittedName>
        <fullName evidence="1">LOC100568865</fullName>
    </submittedName>
</protein>